<dbReference type="InterPro" id="IPR038846">
    <property type="entry name" value="RPC9"/>
</dbReference>
<accession>A0AA39GMF5</accession>
<dbReference type="Pfam" id="PF03874">
    <property type="entry name" value="RNA_pol_Rpb4"/>
    <property type="match status" value="1"/>
</dbReference>
<evidence type="ECO:0000256" key="3">
    <source>
        <dbReference type="ARBA" id="ARBA00016672"/>
    </source>
</evidence>
<evidence type="ECO:0000313" key="8">
    <source>
        <dbReference type="EMBL" id="KAK0389916.1"/>
    </source>
</evidence>
<dbReference type="EMBL" id="JAPDFR010000002">
    <property type="protein sequence ID" value="KAK0389916.1"/>
    <property type="molecule type" value="Genomic_DNA"/>
</dbReference>
<dbReference type="Gene3D" id="1.20.1250.40">
    <property type="match status" value="1"/>
</dbReference>
<dbReference type="InterPro" id="IPR006590">
    <property type="entry name" value="RNA_pol_Rpb4/RPC9_core"/>
</dbReference>
<evidence type="ECO:0000256" key="4">
    <source>
        <dbReference type="ARBA" id="ARBA00022478"/>
    </source>
</evidence>
<comment type="caution">
    <text evidence="8">The sequence shown here is derived from an EMBL/GenBank/DDBJ whole genome shotgun (WGS) entry which is preliminary data.</text>
</comment>
<dbReference type="GO" id="GO:0006384">
    <property type="term" value="P:transcription initiation at RNA polymerase III promoter"/>
    <property type="evidence" value="ECO:0007669"/>
    <property type="project" value="InterPro"/>
</dbReference>
<dbReference type="InterPro" id="IPR038324">
    <property type="entry name" value="Rpb4/RPC9_sf"/>
</dbReference>
<dbReference type="GO" id="GO:0000166">
    <property type="term" value="F:nucleotide binding"/>
    <property type="evidence" value="ECO:0007669"/>
    <property type="project" value="InterPro"/>
</dbReference>
<dbReference type="AlphaFoldDB" id="A0AA39GMF5"/>
<gene>
    <name evidence="8" type="ORF">NLU13_3489</name>
</gene>
<dbReference type="SMART" id="SM00657">
    <property type="entry name" value="RPOL4c"/>
    <property type="match status" value="1"/>
</dbReference>
<dbReference type="Proteomes" id="UP001175261">
    <property type="component" value="Unassembled WGS sequence"/>
</dbReference>
<organism evidence="8 9">
    <name type="scientific">Sarocladium strictum</name>
    <name type="common">Black bundle disease fungus</name>
    <name type="synonym">Acremonium strictum</name>
    <dbReference type="NCBI Taxonomy" id="5046"/>
    <lineage>
        <taxon>Eukaryota</taxon>
        <taxon>Fungi</taxon>
        <taxon>Dikarya</taxon>
        <taxon>Ascomycota</taxon>
        <taxon>Pezizomycotina</taxon>
        <taxon>Sordariomycetes</taxon>
        <taxon>Hypocreomycetidae</taxon>
        <taxon>Hypocreales</taxon>
        <taxon>Sarocladiaceae</taxon>
        <taxon>Sarocladium</taxon>
    </lineage>
</organism>
<proteinExistence type="inferred from homology"/>
<evidence type="ECO:0000256" key="1">
    <source>
        <dbReference type="ARBA" id="ARBA00004123"/>
    </source>
</evidence>
<evidence type="ECO:0000256" key="5">
    <source>
        <dbReference type="ARBA" id="ARBA00023163"/>
    </source>
</evidence>
<keyword evidence="6" id="KW-0539">Nucleus</keyword>
<name>A0AA39GMF5_SARSR</name>
<keyword evidence="9" id="KW-1185">Reference proteome</keyword>
<sequence length="152" mass="17057">MKILEAQNAVLSNFEVHKHVAEQSARYKQKKRRPPPNSATIMREVLQYMTDKANPLSQKPSTYSPAAIPKLMERLRPYDLSKGELVMILNLRPASVPALNTVIEDMTDRFEYEQQEEIVNIIAEVLGAFPQEAAAEQTAEGGDDVTMEDAAK</sequence>
<dbReference type="InterPro" id="IPR010997">
    <property type="entry name" value="HRDC-like_sf"/>
</dbReference>
<comment type="subcellular location">
    <subcellularLocation>
        <location evidence="1">Nucleus</location>
    </subcellularLocation>
</comment>
<evidence type="ECO:0000256" key="6">
    <source>
        <dbReference type="ARBA" id="ARBA00023242"/>
    </source>
</evidence>
<dbReference type="InterPro" id="IPR005574">
    <property type="entry name" value="Rpb4/RPC9"/>
</dbReference>
<dbReference type="GO" id="GO:0005666">
    <property type="term" value="C:RNA polymerase III complex"/>
    <property type="evidence" value="ECO:0007669"/>
    <property type="project" value="InterPro"/>
</dbReference>
<protein>
    <recommendedName>
        <fullName evidence="3">DNA-directed RNA polymerase III subunit RPC9</fullName>
    </recommendedName>
</protein>
<evidence type="ECO:0000259" key="7">
    <source>
        <dbReference type="SMART" id="SM00657"/>
    </source>
</evidence>
<dbReference type="SUPFAM" id="SSF47819">
    <property type="entry name" value="HRDC-like"/>
    <property type="match status" value="1"/>
</dbReference>
<comment type="similarity">
    <text evidence="2">Belongs to the eukaryotic RPC9 RNA polymerase subunit family.</text>
</comment>
<reference evidence="8" key="1">
    <citation type="submission" date="2022-10" db="EMBL/GenBank/DDBJ databases">
        <title>Determination and structural analysis of whole genome sequence of Sarocladium strictum F4-1.</title>
        <authorList>
            <person name="Hu L."/>
            <person name="Jiang Y."/>
        </authorList>
    </citation>
    <scope>NUCLEOTIDE SEQUENCE</scope>
    <source>
        <strain evidence="8">F4-1</strain>
    </source>
</reference>
<keyword evidence="4" id="KW-0240">DNA-directed RNA polymerase</keyword>
<evidence type="ECO:0000313" key="9">
    <source>
        <dbReference type="Proteomes" id="UP001175261"/>
    </source>
</evidence>
<dbReference type="PANTHER" id="PTHR15561:SF0">
    <property type="entry name" value="DNA-DIRECTED RNA POLYMERASE III SUBUNIT RPC9"/>
    <property type="match status" value="1"/>
</dbReference>
<dbReference type="PANTHER" id="PTHR15561">
    <property type="entry name" value="CALCITONIN GENE-RELATED PEPTIDE-RECEPTOR COMPONENT PROTEIN"/>
    <property type="match status" value="1"/>
</dbReference>
<keyword evidence="5" id="KW-0804">Transcription</keyword>
<feature type="domain" description="RNA polymerase Rpb4/RPC9 core" evidence="7">
    <location>
        <begin position="1"/>
        <end position="129"/>
    </location>
</feature>
<evidence type="ECO:0000256" key="2">
    <source>
        <dbReference type="ARBA" id="ARBA00006898"/>
    </source>
</evidence>